<accession>A0ABP0CVQ1</accession>
<dbReference type="Pfam" id="PF01031">
    <property type="entry name" value="Dynamin_M"/>
    <property type="match status" value="1"/>
</dbReference>
<name>A0ABP0CVQ1_9PEZI</name>
<proteinExistence type="predicted"/>
<dbReference type="SMART" id="SM00053">
    <property type="entry name" value="DYNc"/>
    <property type="match status" value="1"/>
</dbReference>
<evidence type="ECO:0000256" key="3">
    <source>
        <dbReference type="SAM" id="Coils"/>
    </source>
</evidence>
<sequence length="757" mass="85725">MGDTRECDIALDSAALDELNSPEAKALLDTIDSLRELQIDKIIDLPQIVVVGDQSSGKSSVLEAISRVRFPTKGDLCTRFATELVLRRDSKTKIGVTIIPAKSSRSSQHFHRTSFNKDALAEIISEATEKMGIRQTGFSQDILRVEISGPDIYPVTLIDLPGFFHSETSDQTSKDREITKQLAEHYMKQPKSIILAVVSANHNLAGQIVIQEALKHDPKRERTLGVITKPDLAGSQDEKKCFQLVRGEESKHKLKLGWHVLRNRPEGEENTSADDRDADEEKFFRTSAWPRFAPTSCGIRSLRKKLSRALLELIQKTLPGVIVQIERNLSTRQHDLDQLGKPRSELADLRAYLLEIAERFQRLAFDGVDGHYGDEFFGDLYDDRETRKLRALLRRLNSAFYATLVTKGVGRKIEWEDDDRISSHDGGFSWIRDGDDVPEYLKTYLHLFDGFREPTIISESDLCEELEELAAANQGTEFPGLPNGKLGFQLFKMQAQPWRGIADFYLDKVTDFAESFVEELFTHIIGADERTVNAILQFCVVEFFEDKRKVLKDKLQEILRPYVSAYGSTLDAEFYATLSSRTLEREAGRIASLLEEKFPAAFTEKGGKGLTRENVELAIRNAENARAGEFGTDKVIDMTMTHFQISLRTFAQNVMNLAVENCLISDLPAILTPSMVVRMSEERLKELASESKDAQVERQRLQYEVNMLRAGLEKCQRSRQHERKDKISASQSLPERLILDPSWVVAVEDVSVTVVYR</sequence>
<dbReference type="Proteomes" id="UP001642482">
    <property type="component" value="Unassembled WGS sequence"/>
</dbReference>
<dbReference type="InterPro" id="IPR027417">
    <property type="entry name" value="P-loop_NTPase"/>
</dbReference>
<comment type="caution">
    <text evidence="6">The sequence shown here is derived from an EMBL/GenBank/DDBJ whole genome shotgun (WGS) entry which is preliminary data.</text>
</comment>
<dbReference type="InterPro" id="IPR022812">
    <property type="entry name" value="Dynamin"/>
</dbReference>
<evidence type="ECO:0000259" key="4">
    <source>
        <dbReference type="PROSITE" id="PS51388"/>
    </source>
</evidence>
<evidence type="ECO:0008006" key="8">
    <source>
        <dbReference type="Google" id="ProtNLM"/>
    </source>
</evidence>
<dbReference type="InterPro" id="IPR020850">
    <property type="entry name" value="GED_dom"/>
</dbReference>
<gene>
    <name evidence="6" type="ORF">SEUCBS140593_009223</name>
</gene>
<protein>
    <recommendedName>
        <fullName evidence="8">Dynamin family protein</fullName>
    </recommendedName>
</protein>
<dbReference type="PANTHER" id="PTHR11566">
    <property type="entry name" value="DYNAMIN"/>
    <property type="match status" value="1"/>
</dbReference>
<feature type="domain" description="GED" evidence="4">
    <location>
        <begin position="632"/>
        <end position="723"/>
    </location>
</feature>
<dbReference type="PRINTS" id="PR00195">
    <property type="entry name" value="DYNAMIN"/>
</dbReference>
<dbReference type="PROSITE" id="PS51718">
    <property type="entry name" value="G_DYNAMIN_2"/>
    <property type="match status" value="1"/>
</dbReference>
<evidence type="ECO:0000256" key="2">
    <source>
        <dbReference type="ARBA" id="ARBA00023134"/>
    </source>
</evidence>
<feature type="domain" description="Dynamin-type G" evidence="5">
    <location>
        <begin position="42"/>
        <end position="319"/>
    </location>
</feature>
<dbReference type="InterPro" id="IPR001401">
    <property type="entry name" value="Dynamin_GTPase"/>
</dbReference>
<dbReference type="InterPro" id="IPR030381">
    <property type="entry name" value="G_DYNAMIN_dom"/>
</dbReference>
<dbReference type="InterPro" id="IPR045063">
    <property type="entry name" value="Dynamin_N"/>
</dbReference>
<evidence type="ECO:0000256" key="1">
    <source>
        <dbReference type="ARBA" id="ARBA00022741"/>
    </source>
</evidence>
<keyword evidence="7" id="KW-1185">Reference proteome</keyword>
<dbReference type="CDD" id="cd08771">
    <property type="entry name" value="DLP_1"/>
    <property type="match status" value="1"/>
</dbReference>
<evidence type="ECO:0000313" key="7">
    <source>
        <dbReference type="Proteomes" id="UP001642482"/>
    </source>
</evidence>
<evidence type="ECO:0000313" key="6">
    <source>
        <dbReference type="EMBL" id="CAK7235259.1"/>
    </source>
</evidence>
<dbReference type="Gene3D" id="3.40.50.300">
    <property type="entry name" value="P-loop containing nucleotide triphosphate hydrolases"/>
    <property type="match status" value="1"/>
</dbReference>
<keyword evidence="1" id="KW-0547">Nucleotide-binding</keyword>
<dbReference type="Pfam" id="PF00350">
    <property type="entry name" value="Dynamin_N"/>
    <property type="match status" value="1"/>
</dbReference>
<feature type="coiled-coil region" evidence="3">
    <location>
        <begin position="677"/>
        <end position="704"/>
    </location>
</feature>
<dbReference type="PROSITE" id="PS51388">
    <property type="entry name" value="GED"/>
    <property type="match status" value="1"/>
</dbReference>
<organism evidence="6 7">
    <name type="scientific">Sporothrix eucalyptigena</name>
    <dbReference type="NCBI Taxonomy" id="1812306"/>
    <lineage>
        <taxon>Eukaryota</taxon>
        <taxon>Fungi</taxon>
        <taxon>Dikarya</taxon>
        <taxon>Ascomycota</taxon>
        <taxon>Pezizomycotina</taxon>
        <taxon>Sordariomycetes</taxon>
        <taxon>Sordariomycetidae</taxon>
        <taxon>Ophiostomatales</taxon>
        <taxon>Ophiostomataceae</taxon>
        <taxon>Sporothrix</taxon>
    </lineage>
</organism>
<reference evidence="6 7" key="1">
    <citation type="submission" date="2024-01" db="EMBL/GenBank/DDBJ databases">
        <authorList>
            <person name="Allen C."/>
            <person name="Tagirdzhanova G."/>
        </authorList>
    </citation>
    <scope>NUCLEOTIDE SEQUENCE [LARGE SCALE GENOMIC DNA]</scope>
</reference>
<dbReference type="InterPro" id="IPR000375">
    <property type="entry name" value="Dynamin_stalk"/>
</dbReference>
<dbReference type="EMBL" id="CAWUHD010000146">
    <property type="protein sequence ID" value="CAK7235259.1"/>
    <property type="molecule type" value="Genomic_DNA"/>
</dbReference>
<keyword evidence="3" id="KW-0175">Coiled coil</keyword>
<dbReference type="PANTHER" id="PTHR11566:SF149">
    <property type="entry name" value="GTPASE, PUTATIVE (AFU_ORTHOLOGUE AFUA_6G11890)-RELATED"/>
    <property type="match status" value="1"/>
</dbReference>
<keyword evidence="2" id="KW-0342">GTP-binding</keyword>
<dbReference type="SUPFAM" id="SSF52540">
    <property type="entry name" value="P-loop containing nucleoside triphosphate hydrolases"/>
    <property type="match status" value="1"/>
</dbReference>
<evidence type="ECO:0000259" key="5">
    <source>
        <dbReference type="PROSITE" id="PS51718"/>
    </source>
</evidence>